<organism evidence="2 3">
    <name type="scientific">Arenibacter antarcticus</name>
    <dbReference type="NCBI Taxonomy" id="2040469"/>
    <lineage>
        <taxon>Bacteria</taxon>
        <taxon>Pseudomonadati</taxon>
        <taxon>Bacteroidota</taxon>
        <taxon>Flavobacteriia</taxon>
        <taxon>Flavobacteriales</taxon>
        <taxon>Flavobacteriaceae</taxon>
        <taxon>Arenibacter</taxon>
    </lineage>
</organism>
<dbReference type="PANTHER" id="PTHR11079">
    <property type="entry name" value="CYTOSINE DEAMINASE FAMILY MEMBER"/>
    <property type="match status" value="1"/>
</dbReference>
<dbReference type="InterPro" id="IPR016193">
    <property type="entry name" value="Cytidine_deaminase-like"/>
</dbReference>
<evidence type="ECO:0000259" key="1">
    <source>
        <dbReference type="PROSITE" id="PS51747"/>
    </source>
</evidence>
<dbReference type="Proteomes" id="UP001597532">
    <property type="component" value="Unassembled WGS sequence"/>
</dbReference>
<dbReference type="GO" id="GO:0052717">
    <property type="term" value="F:tRNA-specific adenosine-34 deaminase activity"/>
    <property type="evidence" value="ECO:0007669"/>
    <property type="project" value="UniProtKB-EC"/>
</dbReference>
<evidence type="ECO:0000313" key="2">
    <source>
        <dbReference type="EMBL" id="MFD2789777.1"/>
    </source>
</evidence>
<dbReference type="EC" id="3.5.4.33" evidence="2"/>
<dbReference type="CDD" id="cd01285">
    <property type="entry name" value="nucleoside_deaminase"/>
    <property type="match status" value="1"/>
</dbReference>
<dbReference type="RefSeq" id="WP_251807800.1">
    <property type="nucleotide sequence ID" value="NZ_CP166679.1"/>
</dbReference>
<comment type="caution">
    <text evidence="2">The sequence shown here is derived from an EMBL/GenBank/DDBJ whole genome shotgun (WGS) entry which is preliminary data.</text>
</comment>
<dbReference type="Gene3D" id="3.40.140.10">
    <property type="entry name" value="Cytidine Deaminase, domain 2"/>
    <property type="match status" value="1"/>
</dbReference>
<accession>A0ABW5VDQ8</accession>
<dbReference type="EMBL" id="JBHUOK010000029">
    <property type="protein sequence ID" value="MFD2789777.1"/>
    <property type="molecule type" value="Genomic_DNA"/>
</dbReference>
<evidence type="ECO:0000313" key="3">
    <source>
        <dbReference type="Proteomes" id="UP001597532"/>
    </source>
</evidence>
<sequence length="172" mass="18897">MDISQESLSNSDLKHLAHCLALAEEAVKAGDEPFGSILVNQNNEVIATARNRVNQLNNLAHPEIELAHWAADHLSPEERKTTTMYTSGEHCPMCSAAHGWVGLGGIVYLSSAKQLREWLQEIDVPAAPIHFYPIQDIVPNIQVKGPGSGELLQGIKALHRKFHTKHSKTNKG</sequence>
<dbReference type="PROSITE" id="PS51747">
    <property type="entry name" value="CYT_DCMP_DEAMINASES_2"/>
    <property type="match status" value="1"/>
</dbReference>
<dbReference type="InterPro" id="IPR002125">
    <property type="entry name" value="CMP_dCMP_dom"/>
</dbReference>
<name>A0ABW5VDQ8_9FLAO</name>
<proteinExistence type="predicted"/>
<keyword evidence="3" id="KW-1185">Reference proteome</keyword>
<keyword evidence="2" id="KW-0378">Hydrolase</keyword>
<gene>
    <name evidence="2" type="ORF">ACFS1K_08395</name>
</gene>
<feature type="domain" description="CMP/dCMP-type deaminase" evidence="1">
    <location>
        <begin position="17"/>
        <end position="126"/>
    </location>
</feature>
<dbReference type="PANTHER" id="PTHR11079:SF179">
    <property type="entry name" value="TRNA(ADENINE(34)) DEAMINASE, CHLOROPLASTIC"/>
    <property type="match status" value="1"/>
</dbReference>
<dbReference type="SUPFAM" id="SSF53927">
    <property type="entry name" value="Cytidine deaminase-like"/>
    <property type="match status" value="1"/>
</dbReference>
<protein>
    <submittedName>
        <fullName evidence="2">Nucleoside deaminase</fullName>
        <ecNumber evidence="2">3.5.4.33</ecNumber>
    </submittedName>
</protein>
<dbReference type="Pfam" id="PF00383">
    <property type="entry name" value="dCMP_cyt_deam_1"/>
    <property type="match status" value="1"/>
</dbReference>
<reference evidence="3" key="1">
    <citation type="journal article" date="2019" name="Int. J. Syst. Evol. Microbiol.">
        <title>The Global Catalogue of Microorganisms (GCM) 10K type strain sequencing project: providing services to taxonomists for standard genome sequencing and annotation.</title>
        <authorList>
            <consortium name="The Broad Institute Genomics Platform"/>
            <consortium name="The Broad Institute Genome Sequencing Center for Infectious Disease"/>
            <person name="Wu L."/>
            <person name="Ma J."/>
        </authorList>
    </citation>
    <scope>NUCLEOTIDE SEQUENCE [LARGE SCALE GENOMIC DNA]</scope>
    <source>
        <strain evidence="3">KCTC 52924</strain>
    </source>
</reference>